<protein>
    <submittedName>
        <fullName evidence="11">Phospho-sugar mutase</fullName>
    </submittedName>
</protein>
<dbReference type="EMBL" id="JACSQV010000013">
    <property type="protein sequence ID" value="MBD7919528.1"/>
    <property type="molecule type" value="Genomic_DNA"/>
</dbReference>
<evidence type="ECO:0000256" key="4">
    <source>
        <dbReference type="ARBA" id="ARBA00022723"/>
    </source>
</evidence>
<dbReference type="InterPro" id="IPR005846">
    <property type="entry name" value="A-D-PHexomutase_a/b/a-III"/>
</dbReference>
<dbReference type="Proteomes" id="UP000604241">
    <property type="component" value="Unassembled WGS sequence"/>
</dbReference>
<organism evidence="11 12">
    <name type="scientific">Cellulomonas avistercoris</name>
    <dbReference type="NCBI Taxonomy" id="2762242"/>
    <lineage>
        <taxon>Bacteria</taxon>
        <taxon>Bacillati</taxon>
        <taxon>Actinomycetota</taxon>
        <taxon>Actinomycetes</taxon>
        <taxon>Micrococcales</taxon>
        <taxon>Cellulomonadaceae</taxon>
        <taxon>Cellulomonas</taxon>
    </lineage>
</organism>
<comment type="similarity">
    <text evidence="2">Belongs to the phosphohexose mutase family.</text>
</comment>
<dbReference type="InterPro" id="IPR016055">
    <property type="entry name" value="A-D-PHexomutase_a/b/a-I/II/III"/>
</dbReference>
<evidence type="ECO:0000259" key="10">
    <source>
        <dbReference type="Pfam" id="PF02880"/>
    </source>
</evidence>
<feature type="domain" description="Alpha-D-phosphohexomutase C-terminal" evidence="7">
    <location>
        <begin position="545"/>
        <end position="583"/>
    </location>
</feature>
<dbReference type="Gene3D" id="3.30.310.50">
    <property type="entry name" value="Alpha-D-phosphohexomutase, C-terminal domain"/>
    <property type="match status" value="1"/>
</dbReference>
<evidence type="ECO:0000313" key="11">
    <source>
        <dbReference type="EMBL" id="MBD7919528.1"/>
    </source>
</evidence>
<dbReference type="CDD" id="cd05799">
    <property type="entry name" value="PGM2"/>
    <property type="match status" value="1"/>
</dbReference>
<keyword evidence="6" id="KW-0413">Isomerase</keyword>
<keyword evidence="5" id="KW-0460">Magnesium</keyword>
<evidence type="ECO:0000256" key="6">
    <source>
        <dbReference type="ARBA" id="ARBA00023235"/>
    </source>
</evidence>
<evidence type="ECO:0000259" key="7">
    <source>
        <dbReference type="Pfam" id="PF00408"/>
    </source>
</evidence>
<dbReference type="PRINTS" id="PR00509">
    <property type="entry name" value="PGMPMM"/>
</dbReference>
<evidence type="ECO:0000259" key="8">
    <source>
        <dbReference type="Pfam" id="PF02878"/>
    </source>
</evidence>
<dbReference type="SUPFAM" id="SSF55957">
    <property type="entry name" value="Phosphoglucomutase, C-terminal domain"/>
    <property type="match status" value="1"/>
</dbReference>
<accession>A0ABR8QGI6</accession>
<dbReference type="Pfam" id="PF02878">
    <property type="entry name" value="PGM_PMM_I"/>
    <property type="match status" value="1"/>
</dbReference>
<dbReference type="InterPro" id="IPR016066">
    <property type="entry name" value="A-D-PHexomutase_CS"/>
</dbReference>
<evidence type="ECO:0000259" key="9">
    <source>
        <dbReference type="Pfam" id="PF02879"/>
    </source>
</evidence>
<evidence type="ECO:0000256" key="1">
    <source>
        <dbReference type="ARBA" id="ARBA00001946"/>
    </source>
</evidence>
<feature type="domain" description="Alpha-D-phosphohexomutase alpha/beta/alpha" evidence="9">
    <location>
        <begin position="248"/>
        <end position="350"/>
    </location>
</feature>
<keyword evidence="4" id="KW-0479">Metal-binding</keyword>
<keyword evidence="12" id="KW-1185">Reference proteome</keyword>
<proteinExistence type="inferred from homology"/>
<dbReference type="InterPro" id="IPR005845">
    <property type="entry name" value="A-D-PHexomutase_a/b/a-II"/>
</dbReference>
<dbReference type="Pfam" id="PF02880">
    <property type="entry name" value="PGM_PMM_III"/>
    <property type="match status" value="1"/>
</dbReference>
<gene>
    <name evidence="11" type="ORF">H9657_14750</name>
</gene>
<dbReference type="PROSITE" id="PS00710">
    <property type="entry name" value="PGM_PMM"/>
    <property type="match status" value="1"/>
</dbReference>
<dbReference type="PANTHER" id="PTHR45745:SF1">
    <property type="entry name" value="PHOSPHOGLUCOMUTASE 2B-RELATED"/>
    <property type="match status" value="1"/>
</dbReference>
<reference evidence="11 12" key="1">
    <citation type="submission" date="2020-08" db="EMBL/GenBank/DDBJ databases">
        <title>A Genomic Blueprint of the Chicken Gut Microbiome.</title>
        <authorList>
            <person name="Gilroy R."/>
            <person name="Ravi A."/>
            <person name="Getino M."/>
            <person name="Pursley I."/>
            <person name="Horton D.L."/>
            <person name="Alikhan N.-F."/>
            <person name="Baker D."/>
            <person name="Gharbi K."/>
            <person name="Hall N."/>
            <person name="Watson M."/>
            <person name="Adriaenssens E.M."/>
            <person name="Foster-Nyarko E."/>
            <person name="Jarju S."/>
            <person name="Secka A."/>
            <person name="Antonio M."/>
            <person name="Oren A."/>
            <person name="Chaudhuri R."/>
            <person name="La Ragione R.M."/>
            <person name="Hildebrand F."/>
            <person name="Pallen M.J."/>
        </authorList>
    </citation>
    <scope>NUCLEOTIDE SEQUENCE [LARGE SCALE GENOMIC DNA]</scope>
    <source>
        <strain evidence="11 12">Sa3CUA2</strain>
    </source>
</reference>
<dbReference type="Pfam" id="PF02879">
    <property type="entry name" value="PGM_PMM_II"/>
    <property type="match status" value="1"/>
</dbReference>
<dbReference type="Gene3D" id="3.40.120.10">
    <property type="entry name" value="Alpha-D-Glucose-1,6-Bisphosphate, subunit A, domain 3"/>
    <property type="match status" value="3"/>
</dbReference>
<dbReference type="InterPro" id="IPR036900">
    <property type="entry name" value="A-D-PHexomutase_C_sf"/>
</dbReference>
<comment type="caution">
    <text evidence="11">The sequence shown here is derived from an EMBL/GenBank/DDBJ whole genome shotgun (WGS) entry which is preliminary data.</text>
</comment>
<dbReference type="PANTHER" id="PTHR45745">
    <property type="entry name" value="PHOSPHOMANNOMUTASE 45A"/>
    <property type="match status" value="1"/>
</dbReference>
<evidence type="ECO:0000256" key="5">
    <source>
        <dbReference type="ARBA" id="ARBA00022842"/>
    </source>
</evidence>
<feature type="domain" description="Alpha-D-phosphohexomutase alpha/beta/alpha" evidence="10">
    <location>
        <begin position="376"/>
        <end position="488"/>
    </location>
</feature>
<feature type="domain" description="Alpha-D-phosphohexomutase alpha/beta/alpha" evidence="8">
    <location>
        <begin position="79"/>
        <end position="223"/>
    </location>
</feature>
<dbReference type="Pfam" id="PF00408">
    <property type="entry name" value="PGM_PMM_IV"/>
    <property type="match status" value="1"/>
</dbReference>
<evidence type="ECO:0000256" key="2">
    <source>
        <dbReference type="ARBA" id="ARBA00010231"/>
    </source>
</evidence>
<comment type="cofactor">
    <cofactor evidence="1">
        <name>Mg(2+)</name>
        <dbReference type="ChEBI" id="CHEBI:18420"/>
    </cofactor>
</comment>
<evidence type="ECO:0000313" key="12">
    <source>
        <dbReference type="Proteomes" id="UP000604241"/>
    </source>
</evidence>
<evidence type="ECO:0000256" key="3">
    <source>
        <dbReference type="ARBA" id="ARBA00022553"/>
    </source>
</evidence>
<dbReference type="InterPro" id="IPR005844">
    <property type="entry name" value="A-D-PHexomutase_a/b/a-I"/>
</dbReference>
<dbReference type="SUPFAM" id="SSF53738">
    <property type="entry name" value="Phosphoglucomutase, first 3 domains"/>
    <property type="match status" value="3"/>
</dbReference>
<dbReference type="InterPro" id="IPR005843">
    <property type="entry name" value="A-D-PHexomutase_C"/>
</dbReference>
<dbReference type="InterPro" id="IPR005841">
    <property type="entry name" value="Alpha-D-phosphohexomutase_SF"/>
</dbReference>
<sequence>MTPEHPGTDHDGWAHLVAQVEAWIADDPDPTTADELSTLLRTARDTPEPGMTEPAADLLRRDADAARADLEDRFSGLLQFGTAGLRGALGGGPHRMNRAVVIRAASGLADYLLGELEGATPAPRVVVGYDARHNSHRFALDTAAVMTAVGIEVLLLPRPLPTPVLASAVLRFDADAGVMVTASHNPPRDNGYKVYLGGRIVTDAGQGAQIVPPADTAIAAEIARVPSVASVPRAPSGWTTLGEDVVEEYARTAAAVAPGGDADARARLKVVLTPLHGVGGALTKDVLAKAGFGDVTLVAEQAEPDPDFPTVAFPNPEEPGATDLAIALAASLRADLVVAVDPDADRCAVAVLDPRAHVPARGPETPQADGWRMLTGDEVGALLGSDAAARVRAEGAAPGATPTLACSIVSSRLLAAVAADAGLRFASTLTGFKWIARVDELVFGYEEALGYCVDPAHVRDKDGISAAVRVCDLAARLAADGRTLIDALDDLARAHGLHATGQVSARYADLSRIGATMATLREAPPSELAGSPVVEVVDLAAGTDDDRGGLPPTDGLRLLTADGTRVVVRPSGTEPKVKAYLEVIVPVASDADRAALDAAHHRARGRLDHLAHDVRVALGIDVP</sequence>
<name>A0ABR8QGI6_9CELL</name>
<keyword evidence="3" id="KW-0597">Phosphoprotein</keyword>